<evidence type="ECO:0000256" key="2">
    <source>
        <dbReference type="ARBA" id="ARBA00022833"/>
    </source>
</evidence>
<accession>A0AAD5RWA1</accession>
<comment type="caution">
    <text evidence="5">The sequence shown here is derived from an EMBL/GenBank/DDBJ whole genome shotgun (WGS) entry which is preliminary data.</text>
</comment>
<protein>
    <submittedName>
        <fullName evidence="5">LIM domain-containing protein</fullName>
    </submittedName>
</protein>
<evidence type="ECO:0000313" key="5">
    <source>
        <dbReference type="EMBL" id="KAJ2901217.1"/>
    </source>
</evidence>
<proteinExistence type="predicted"/>
<dbReference type="Proteomes" id="UP001201980">
    <property type="component" value="Unassembled WGS sequence"/>
</dbReference>
<evidence type="ECO:0000313" key="6">
    <source>
        <dbReference type="Proteomes" id="UP001201980"/>
    </source>
</evidence>
<gene>
    <name evidence="5" type="ORF">MKZ38_002123</name>
</gene>
<dbReference type="SMART" id="SM00132">
    <property type="entry name" value="LIM"/>
    <property type="match status" value="1"/>
</dbReference>
<evidence type="ECO:0000256" key="1">
    <source>
        <dbReference type="ARBA" id="ARBA00022723"/>
    </source>
</evidence>
<dbReference type="InterPro" id="IPR001781">
    <property type="entry name" value="Znf_LIM"/>
</dbReference>
<feature type="compositionally biased region" description="Low complexity" evidence="3">
    <location>
        <begin position="563"/>
        <end position="579"/>
    </location>
</feature>
<name>A0AAD5RWA1_9PEZI</name>
<feature type="region of interest" description="Disordered" evidence="3">
    <location>
        <begin position="39"/>
        <end position="583"/>
    </location>
</feature>
<feature type="compositionally biased region" description="Polar residues" evidence="3">
    <location>
        <begin position="216"/>
        <end position="228"/>
    </location>
</feature>
<reference evidence="5" key="1">
    <citation type="submission" date="2022-07" db="EMBL/GenBank/DDBJ databases">
        <title>Draft genome sequence of Zalerion maritima ATCC 34329, a (micro)plastics degrading marine fungus.</title>
        <authorList>
            <person name="Paco A."/>
            <person name="Goncalves M.F.M."/>
            <person name="Rocha-Santos T.A.P."/>
            <person name="Alves A."/>
        </authorList>
    </citation>
    <scope>NUCLEOTIDE SEQUENCE</scope>
    <source>
        <strain evidence="5">ATCC 34329</strain>
    </source>
</reference>
<keyword evidence="1" id="KW-0479">Metal-binding</keyword>
<organism evidence="5 6">
    <name type="scientific">Zalerion maritima</name>
    <dbReference type="NCBI Taxonomy" id="339359"/>
    <lineage>
        <taxon>Eukaryota</taxon>
        <taxon>Fungi</taxon>
        <taxon>Dikarya</taxon>
        <taxon>Ascomycota</taxon>
        <taxon>Pezizomycotina</taxon>
        <taxon>Sordariomycetes</taxon>
        <taxon>Lulworthiomycetidae</taxon>
        <taxon>Lulworthiales</taxon>
        <taxon>Lulworthiaceae</taxon>
        <taxon>Zalerion</taxon>
    </lineage>
</organism>
<feature type="compositionally biased region" description="Low complexity" evidence="3">
    <location>
        <begin position="337"/>
        <end position="366"/>
    </location>
</feature>
<evidence type="ECO:0000256" key="3">
    <source>
        <dbReference type="SAM" id="MobiDB-lite"/>
    </source>
</evidence>
<dbReference type="EMBL" id="JAKWBI020000161">
    <property type="protein sequence ID" value="KAJ2901217.1"/>
    <property type="molecule type" value="Genomic_DNA"/>
</dbReference>
<evidence type="ECO:0000259" key="4">
    <source>
        <dbReference type="SMART" id="SM00132"/>
    </source>
</evidence>
<feature type="compositionally biased region" description="Basic and acidic residues" evidence="3">
    <location>
        <begin position="416"/>
        <end position="433"/>
    </location>
</feature>
<feature type="compositionally biased region" description="Basic and acidic residues" evidence="3">
    <location>
        <begin position="445"/>
        <end position="457"/>
    </location>
</feature>
<keyword evidence="6" id="KW-1185">Reference proteome</keyword>
<feature type="compositionally biased region" description="Basic and acidic residues" evidence="3">
    <location>
        <begin position="521"/>
        <end position="556"/>
    </location>
</feature>
<dbReference type="GO" id="GO:0030695">
    <property type="term" value="F:GTPase regulator activity"/>
    <property type="evidence" value="ECO:0007669"/>
    <property type="project" value="UniProtKB-ARBA"/>
</dbReference>
<feature type="region of interest" description="Disordered" evidence="3">
    <location>
        <begin position="627"/>
        <end position="709"/>
    </location>
</feature>
<feature type="domain" description="LIM zinc-binding" evidence="4">
    <location>
        <begin position="581"/>
        <end position="624"/>
    </location>
</feature>
<feature type="compositionally biased region" description="Polar residues" evidence="3">
    <location>
        <begin position="161"/>
        <end position="172"/>
    </location>
</feature>
<feature type="compositionally biased region" description="Low complexity" evidence="3">
    <location>
        <begin position="98"/>
        <end position="112"/>
    </location>
</feature>
<feature type="compositionally biased region" description="Gly residues" evidence="3">
    <location>
        <begin position="141"/>
        <end position="150"/>
    </location>
</feature>
<sequence>MAAPPRMSSFLPTIKCSSCAADVEISMMGEHICGAGAPPVPSIPEPMPSLDEFNERNIPYGKPQSLPQADKYSRVPPKVDTSAANRGFMRPGQLTPNSISSDSRSVSPRTPGGRSGSRGDDYFSPSIASEYGQSPMPQSGRAGGYGGLGPGPSYVDDIDQYSESPKQSTFANRMNGIAPGPFESRSRSGAEWNAFPPRNNSTEDRNGLTAMDRPGTATSQASNGSSSVAPPRVPRKNGYEGFGPPQGRQPEQLQEDFEPHFGRAGTFPKKIVSQDTLVRTPSAPGPRMDVRRKPSMGPETSRRPPPRTSVTKSNGVPSINLANEFGISNPYHNQGHSISGMSMYSASSAGRPSNMSSASNATSPSSVDSFQQLPPPPPLAKPGADLFDSLMNDLQSSMDEIQPKGGAAKDSAGNDPYRRRKDEGYGRMDKDGYGRQNEYSSKNDYSMDRSRSRDDYGRTPFKGNNYGRRESPLPSPTAFDPAVQGGGDGRRSRASPLPSPTLQPSPHKADPRSRNQAPARDTSDRRGRGRDMYAEERGRDRYVPEPRGRYEDEYRSKPALSQPAPSVRAPSRRSPNASRGTCRACGKEIKGKSISSADGRLSDCGEQLRDGYFDVDGVPYCEKDAWARVAPPPQPPQKYMPSQQSRHQRQRSAGLGGLGAGPKAGRAGMGLPPQPGVNRNMGMGMGARDFLTPPRPPRLNKRMTRLGMM</sequence>
<keyword evidence="2" id="KW-0862">Zinc</keyword>
<dbReference type="AlphaFoldDB" id="A0AAD5RWA1"/>
<dbReference type="GO" id="GO:0046872">
    <property type="term" value="F:metal ion binding"/>
    <property type="evidence" value="ECO:0007669"/>
    <property type="project" value="UniProtKB-KW"/>
</dbReference>
<dbReference type="Gene3D" id="2.10.110.10">
    <property type="entry name" value="Cysteine Rich Protein"/>
    <property type="match status" value="1"/>
</dbReference>
<feature type="compositionally biased region" description="Basic residues" evidence="3">
    <location>
        <begin position="698"/>
        <end position="709"/>
    </location>
</feature>